<sequence length="285" mass="31387">MPSPVGFFKANVASNKSFYVVSAFSIVALLLALVATGYQFSLFGDTERDGEYYMNLSKGPLDGTCGAKPFSEHLPLEFTYHISTGDLSYKCMPPLFFQVICHLAVTITLVGLSLASYLFGILVVQRKAFVFLFGYILISICMIRVGITEIVISIGSNNFCKNELLSSVKFNSPTGIVPTSVSCYLTHYIVFGFYEVIVGIISVLHSIILSFFFINYFKLKQKQKEDEQKPYEDVKFDDKGHVVSVTDDVKPTTTGTVAVELPESNTAVEQPTVNDAITEHAVLAG</sequence>
<organism evidence="2 3">
    <name type="scientific">Entamoeba invadens IP1</name>
    <dbReference type="NCBI Taxonomy" id="370355"/>
    <lineage>
        <taxon>Eukaryota</taxon>
        <taxon>Amoebozoa</taxon>
        <taxon>Evosea</taxon>
        <taxon>Archamoebae</taxon>
        <taxon>Mastigamoebida</taxon>
        <taxon>Entamoebidae</taxon>
        <taxon>Entamoeba</taxon>
    </lineage>
</organism>
<feature type="transmembrane region" description="Helical" evidence="1">
    <location>
        <begin position="188"/>
        <end position="214"/>
    </location>
</feature>
<dbReference type="GeneID" id="14885990"/>
<proteinExistence type="predicted"/>
<dbReference type="KEGG" id="eiv:EIN_316580"/>
<evidence type="ECO:0000313" key="2">
    <source>
        <dbReference type="EMBL" id="ELP86959.1"/>
    </source>
</evidence>
<name>A0A0A1TZG3_ENTIV</name>
<feature type="transmembrane region" description="Helical" evidence="1">
    <location>
        <begin position="18"/>
        <end position="40"/>
    </location>
</feature>
<protein>
    <submittedName>
        <fullName evidence="2">Uncharacterized protein</fullName>
    </submittedName>
</protein>
<evidence type="ECO:0000256" key="1">
    <source>
        <dbReference type="SAM" id="Phobius"/>
    </source>
</evidence>
<dbReference type="VEuPathDB" id="AmoebaDB:EIN_316580"/>
<accession>A0A0A1TZG3</accession>
<keyword evidence="3" id="KW-1185">Reference proteome</keyword>
<feature type="transmembrane region" description="Helical" evidence="1">
    <location>
        <begin position="128"/>
        <end position="147"/>
    </location>
</feature>
<keyword evidence="1" id="KW-0472">Membrane</keyword>
<dbReference type="Proteomes" id="UP000014680">
    <property type="component" value="Unassembled WGS sequence"/>
</dbReference>
<dbReference type="RefSeq" id="XP_004253730.1">
    <property type="nucleotide sequence ID" value="XM_004253682.1"/>
</dbReference>
<dbReference type="EMBL" id="KB206890">
    <property type="protein sequence ID" value="ELP86959.1"/>
    <property type="molecule type" value="Genomic_DNA"/>
</dbReference>
<keyword evidence="1" id="KW-1133">Transmembrane helix</keyword>
<gene>
    <name evidence="2" type="ORF">EIN_316580</name>
</gene>
<dbReference type="AlphaFoldDB" id="A0A0A1TZG3"/>
<dbReference type="OrthoDB" id="26082at2759"/>
<dbReference type="OMA" id="SICMIRV"/>
<feature type="transmembrane region" description="Helical" evidence="1">
    <location>
        <begin position="95"/>
        <end position="121"/>
    </location>
</feature>
<evidence type="ECO:0000313" key="3">
    <source>
        <dbReference type="Proteomes" id="UP000014680"/>
    </source>
</evidence>
<reference evidence="2 3" key="1">
    <citation type="submission" date="2012-10" db="EMBL/GenBank/DDBJ databases">
        <authorList>
            <person name="Zafar N."/>
            <person name="Inman J."/>
            <person name="Hall N."/>
            <person name="Lorenzi H."/>
            <person name="Caler E."/>
        </authorList>
    </citation>
    <scope>NUCLEOTIDE SEQUENCE [LARGE SCALE GENOMIC DNA]</scope>
    <source>
        <strain evidence="2 3">IP1</strain>
    </source>
</reference>
<keyword evidence="1" id="KW-0812">Transmembrane</keyword>